<evidence type="ECO:0000313" key="10">
    <source>
        <dbReference type="EMBL" id="TLG77474.1"/>
    </source>
</evidence>
<feature type="region of interest" description="Disordered" evidence="5">
    <location>
        <begin position="60"/>
        <end position="87"/>
    </location>
</feature>
<reference evidence="10 11" key="1">
    <citation type="submission" date="2019-05" db="EMBL/GenBank/DDBJ databases">
        <title>Culicoidintestinum kansasii gen. nov., sp. nov. from the gastrointestinal tract of the biting midge, Culicoides sonorensis.</title>
        <authorList>
            <person name="Neupane S."/>
            <person name="Ghosh A."/>
            <person name="Gunther S."/>
            <person name="Martin K."/>
            <person name="Zurek L."/>
        </authorList>
    </citation>
    <scope>NUCLEOTIDE SEQUENCE [LARGE SCALE GENOMIC DNA]</scope>
    <source>
        <strain evidence="10 11">CS-1</strain>
    </source>
</reference>
<evidence type="ECO:0000259" key="8">
    <source>
        <dbReference type="Pfam" id="PF17210"/>
    </source>
</evidence>
<dbReference type="OrthoDB" id="1864184at2"/>
<proteinExistence type="predicted"/>
<dbReference type="Pfam" id="PF20595">
    <property type="entry name" value="pAdhesive_6"/>
    <property type="match status" value="1"/>
</dbReference>
<sequence length="1510" mass="163619">MYKLILLGGKLKMIYKWKKVIATTGLAVLLMVCSVNMQVFATTASNDNVESIENIKVEETGDTVINENGSSTDNQDAEPEPAQRLSGVNGSHVLSSAEFAKYNGIDLSGTTQLTTASNEIVNKDMTIAVNAAFGDVTSNGKKVTIELAKEFYFQSVPGLKKSGSNYVFDSATLPKNLQDFVTNISYTPNPKSASSWNGYGNAFSGTIIYEFTNQTADAALSFTVRLDTTYGVNNNSAFVVNDAVTVTSEKSATIIEQEKLEQLTVAQTVVPNYWRSITQTVYSDQLTSIRTNAGQFDASPRDFATARMEYYDIKFSYPKELDYITADGSLGQSSIQATVETSNAALNYVTLRYNNTKQLTGNITLTFNVNNASNHVAGHVYEIKTTEQVVKPYDQATFTRNQSQVLRLTVIDPFLNLAQTGAVNDGISLLNADSEHVNLGRIFIRNPQIDAVTGQIFKLTFDDVYMGVTSLRINAGSGKMYNIHGTTTDGRSFTIADISGSARNNITLADSDITPNAGEYIKTFVWTEEKINGNFRTEEGYRGNVFNVSSYSGVVLPSAVDGATAVSTLQLVSEESGEDIDTTANSVTLTHTYKANGRAQYEAGGLNATTLSGSTTKLSGSFAWDAQQAVTTFVSNIDGINFFLREADAFEFDIATFALVDSDGTQFSEAQNNVVISTFTDNSGKKVYRINIPDAHWYYPAKIAYSVNLTSKKSAGNYSVDMNKIIFAEPINGDIEVFMSHTRRGFAQYDIYDVSSLRSATQELIVERGVLTNLAQADFAGATSANLNSGAWTTYDYDSGETILDLNPSGIAMYKLSVINNSGQNVNGYKAIIPVPKAGENAGNDYQQQNFEWDVLLNKAIDTSTNNYAYTVSYATSYTNDFDSAVWKTWEQITDKTAIRSIRVVTTDAIPDGGVDEITFEIEMDSSTADAQAGGVNIYNALLYRSVLGTEGASKSEPVAIRLKTGVVKGQVFNDSNRNGLMDSGEVGRNGVIVIAYETGTATEIARTTTQTINGVIGRYEFMGLDKNTNVDIVFLNPTTDDSMRFSSVALGGSMAVSSATFDHAKVTAIVPSSTDCERIHAGLITPVTIVFDAQGGVASSATVKIYPGEQVASAPVAVKTGHTFHDWYDAASGGSVVTFPYIAGITDTTVYAQYGINQYTLSYDVLTNGGEGTEPASEQVVYDSTATKPADAAKTGYTFTGWYDADTGGNKWDFVNNKMPAADVQLFAQFTINSYTMTLQADGQTTTQTVVYDSLAIEPSIPSKPGYAFDGWFDAASGGNQWNFANNKMPAADVQLFAQFTAENQTITFDVNGGDIATQPLDIIQPTDTAVDLDTITEPARFGYKFLGWADVNGVCYSGLLTMPAGGLELKAQWQDLTATGVWQIDAEDITININDLKAFIKNGTLEQEILTRSNAKAWDTSDNAILTPLTAETSELIAKASVGTYSVTIRYQGSNLNTTIQVRVSEAPVVDALPVTGSTNWVPMGMFFIGLAMLLIYFRSKMNKRYMD</sequence>
<dbReference type="GO" id="GO:0030313">
    <property type="term" value="C:cell envelope"/>
    <property type="evidence" value="ECO:0007669"/>
    <property type="project" value="UniProtKB-SubCell"/>
</dbReference>
<feature type="transmembrane region" description="Helical" evidence="6">
    <location>
        <begin position="1483"/>
        <end position="1500"/>
    </location>
</feature>
<comment type="subcellular location">
    <subcellularLocation>
        <location evidence="1">Cell envelope</location>
    </subcellularLocation>
    <subcellularLocation>
        <location evidence="2">Secreted</location>
    </subcellularLocation>
</comment>
<dbReference type="Gene3D" id="2.60.40.10">
    <property type="entry name" value="Immunoglobulins"/>
    <property type="match status" value="1"/>
</dbReference>
<dbReference type="InterPro" id="IPR013378">
    <property type="entry name" value="InlB-like_B-rpt"/>
</dbReference>
<comment type="caution">
    <text evidence="10">The sequence shown here is derived from an EMBL/GenBank/DDBJ whole genome shotgun (WGS) entry which is preliminary data.</text>
</comment>
<dbReference type="Gene3D" id="2.60.40.4270">
    <property type="entry name" value="Listeria-Bacteroides repeat domain"/>
    <property type="match status" value="4"/>
</dbReference>
<keyword evidence="6" id="KW-0472">Membrane</keyword>
<dbReference type="InParanoid" id="A0A5R8QI46"/>
<dbReference type="InterPro" id="IPR013783">
    <property type="entry name" value="Ig-like_fold"/>
</dbReference>
<dbReference type="InterPro" id="IPR046772">
    <property type="entry name" value="pAdhesive_6"/>
</dbReference>
<dbReference type="EMBL" id="VBWP01000001">
    <property type="protein sequence ID" value="TLG77474.1"/>
    <property type="molecule type" value="Genomic_DNA"/>
</dbReference>
<organism evidence="10 11">
    <name type="scientific">Culicoidibacter larvae</name>
    <dbReference type="NCBI Taxonomy" id="2579976"/>
    <lineage>
        <taxon>Bacteria</taxon>
        <taxon>Bacillati</taxon>
        <taxon>Bacillota</taxon>
        <taxon>Culicoidibacteria</taxon>
        <taxon>Culicoidibacterales</taxon>
        <taxon>Culicoidibacteraceae</taxon>
        <taxon>Culicoidibacter</taxon>
    </lineage>
</organism>
<evidence type="ECO:0000256" key="6">
    <source>
        <dbReference type="SAM" id="Phobius"/>
    </source>
</evidence>
<feature type="domain" description="Putative adhesive" evidence="9">
    <location>
        <begin position="102"/>
        <end position="265"/>
    </location>
</feature>
<dbReference type="Pfam" id="PF17210">
    <property type="entry name" value="SdrD_B"/>
    <property type="match status" value="1"/>
</dbReference>
<evidence type="ECO:0000313" key="11">
    <source>
        <dbReference type="Proteomes" id="UP000306912"/>
    </source>
</evidence>
<keyword evidence="11" id="KW-1185">Reference proteome</keyword>
<keyword evidence="6" id="KW-0812">Transmembrane</keyword>
<keyword evidence="6" id="KW-1133">Transmembrane helix</keyword>
<dbReference type="SUPFAM" id="SSF117074">
    <property type="entry name" value="Hypothetical protein PA1324"/>
    <property type="match status" value="1"/>
</dbReference>
<evidence type="ECO:0000256" key="1">
    <source>
        <dbReference type="ARBA" id="ARBA00004196"/>
    </source>
</evidence>
<gene>
    <name evidence="10" type="ORF">FEZ08_02300</name>
</gene>
<feature type="compositionally biased region" description="Polar residues" evidence="5">
    <location>
        <begin position="63"/>
        <end position="74"/>
    </location>
</feature>
<dbReference type="GO" id="GO:0005576">
    <property type="term" value="C:extracellular region"/>
    <property type="evidence" value="ECO:0007669"/>
    <property type="project" value="UniProtKB-SubCell"/>
</dbReference>
<feature type="signal peptide" evidence="7">
    <location>
        <begin position="1"/>
        <end position="41"/>
    </location>
</feature>
<dbReference type="InterPro" id="IPR033764">
    <property type="entry name" value="Sdr_B"/>
</dbReference>
<keyword evidence="3" id="KW-0964">Secreted</keyword>
<dbReference type="InterPro" id="IPR042229">
    <property type="entry name" value="Listeria/Bacterioides_rpt_sf"/>
</dbReference>
<dbReference type="Pfam" id="PF09479">
    <property type="entry name" value="Flg_new"/>
    <property type="match status" value="4"/>
</dbReference>
<dbReference type="Proteomes" id="UP000306912">
    <property type="component" value="Unassembled WGS sequence"/>
</dbReference>
<evidence type="ECO:0000256" key="3">
    <source>
        <dbReference type="ARBA" id="ARBA00022525"/>
    </source>
</evidence>
<name>A0A5R8QI46_9FIRM</name>
<evidence type="ECO:0000259" key="9">
    <source>
        <dbReference type="Pfam" id="PF20595"/>
    </source>
</evidence>
<feature type="chain" id="PRO_5024300534" evidence="7">
    <location>
        <begin position="42"/>
        <end position="1510"/>
    </location>
</feature>
<keyword evidence="4 7" id="KW-0732">Signal</keyword>
<protein>
    <submittedName>
        <fullName evidence="10">Uncharacterized protein</fullName>
    </submittedName>
</protein>
<evidence type="ECO:0000256" key="4">
    <source>
        <dbReference type="ARBA" id="ARBA00022729"/>
    </source>
</evidence>
<evidence type="ECO:0000256" key="5">
    <source>
        <dbReference type="SAM" id="MobiDB-lite"/>
    </source>
</evidence>
<evidence type="ECO:0000256" key="2">
    <source>
        <dbReference type="ARBA" id="ARBA00004613"/>
    </source>
</evidence>
<evidence type="ECO:0000256" key="7">
    <source>
        <dbReference type="SAM" id="SignalP"/>
    </source>
</evidence>
<dbReference type="NCBIfam" id="TIGR02543">
    <property type="entry name" value="List_Bact_rpt"/>
    <property type="match status" value="2"/>
</dbReference>
<accession>A0A5R8QI46</accession>
<feature type="domain" description="SD-repeat containing protein B" evidence="8">
    <location>
        <begin position="971"/>
        <end position="1068"/>
    </location>
</feature>